<gene>
    <name evidence="2" type="ORF">C6P45_004943</name>
</gene>
<feature type="region of interest" description="Disordered" evidence="1">
    <location>
        <begin position="248"/>
        <end position="271"/>
    </location>
</feature>
<sequence length="382" mass="44252">MSSVLQEYSHIINIYKQEIEHPKARQDSEEFQKLLSKYIESLLDLKSTITNKLALFSSNESLDDLTTSSIKFLSIDYYLALMCSKRQTYDQNMDVVSKNKIRLMFLEKAIQLFVQFLISLEDYELLDKSLASKIDSFKVTYRPTMDELYQLGKGDSSSGDVALTMAYRKRQQKIEFFQRSKQLSASIESLESKLNGPELDNDTDKDELLRELYIENIKQLSYSAFNEIEQILYESELLSNFVKNPPPIEVIEDDKNNSDTKQQHQRKDDTNYTDRLESLNKPLLSKNGKILGNFTLVDKKTQLQNKVRGYGQYGPTMSVEEFLEKEWEEGRVLQGGPDSADLQQGIDEDNEEYNDRETYKAREFDDFKDTHARGSGNTMNMG</sequence>
<dbReference type="AlphaFoldDB" id="A0A9P7BB91"/>
<dbReference type="Pfam" id="PF04177">
    <property type="entry name" value="TAP42"/>
    <property type="match status" value="1"/>
</dbReference>
<name>A0A9P7BB91_MAUEX</name>
<dbReference type="PANTHER" id="PTHR10933">
    <property type="entry name" value="IMMUNOGLOBULIN-BINDING PROTEIN 1"/>
    <property type="match status" value="1"/>
</dbReference>
<reference evidence="2 3" key="1">
    <citation type="submission" date="2020-11" db="EMBL/GenBank/DDBJ databases">
        <title>Kefir isolates.</title>
        <authorList>
            <person name="Marcisauskas S."/>
            <person name="Kim Y."/>
            <person name="Blasche S."/>
        </authorList>
    </citation>
    <scope>NUCLEOTIDE SEQUENCE [LARGE SCALE GENOMIC DNA]</scope>
    <source>
        <strain evidence="2 3">OG2</strain>
    </source>
</reference>
<evidence type="ECO:0000256" key="1">
    <source>
        <dbReference type="SAM" id="MobiDB-lite"/>
    </source>
</evidence>
<evidence type="ECO:0000313" key="2">
    <source>
        <dbReference type="EMBL" id="KAG0668196.1"/>
    </source>
</evidence>
<dbReference type="PANTHER" id="PTHR10933:SF9">
    <property type="entry name" value="IMMUNOGLOBULIN-BINDING PROTEIN 1"/>
    <property type="match status" value="1"/>
</dbReference>
<keyword evidence="3" id="KW-1185">Reference proteome</keyword>
<accession>A0A9P7BB91</accession>
<feature type="compositionally biased region" description="Basic and acidic residues" evidence="1">
    <location>
        <begin position="253"/>
        <end position="271"/>
    </location>
</feature>
<dbReference type="InterPro" id="IPR038511">
    <property type="entry name" value="TAP42/TAP46-like_sf"/>
</dbReference>
<organism evidence="2 3">
    <name type="scientific">Maudiozyma exigua</name>
    <name type="common">Yeast</name>
    <name type="synonym">Kazachstania exigua</name>
    <dbReference type="NCBI Taxonomy" id="34358"/>
    <lineage>
        <taxon>Eukaryota</taxon>
        <taxon>Fungi</taxon>
        <taxon>Dikarya</taxon>
        <taxon>Ascomycota</taxon>
        <taxon>Saccharomycotina</taxon>
        <taxon>Saccharomycetes</taxon>
        <taxon>Saccharomycetales</taxon>
        <taxon>Saccharomycetaceae</taxon>
        <taxon>Maudiozyma</taxon>
    </lineage>
</organism>
<dbReference type="GO" id="GO:0035303">
    <property type="term" value="P:regulation of dephosphorylation"/>
    <property type="evidence" value="ECO:0007669"/>
    <property type="project" value="TreeGrafter"/>
</dbReference>
<dbReference type="Gene3D" id="1.25.40.540">
    <property type="entry name" value="TAP42-like family"/>
    <property type="match status" value="1"/>
</dbReference>
<dbReference type="EMBL" id="PUHR01000076">
    <property type="protein sequence ID" value="KAG0668196.1"/>
    <property type="molecule type" value="Genomic_DNA"/>
</dbReference>
<dbReference type="GO" id="GO:0005829">
    <property type="term" value="C:cytosol"/>
    <property type="evidence" value="ECO:0007669"/>
    <property type="project" value="TreeGrafter"/>
</dbReference>
<dbReference type="OrthoDB" id="10261753at2759"/>
<evidence type="ECO:0008006" key="4">
    <source>
        <dbReference type="Google" id="ProtNLM"/>
    </source>
</evidence>
<comment type="caution">
    <text evidence="2">The sequence shown here is derived from an EMBL/GenBank/DDBJ whole genome shotgun (WGS) entry which is preliminary data.</text>
</comment>
<proteinExistence type="predicted"/>
<feature type="region of interest" description="Disordered" evidence="1">
    <location>
        <begin position="333"/>
        <end position="357"/>
    </location>
</feature>
<dbReference type="GO" id="GO:0051721">
    <property type="term" value="F:protein phosphatase 2A binding"/>
    <property type="evidence" value="ECO:0007669"/>
    <property type="project" value="TreeGrafter"/>
</dbReference>
<dbReference type="InterPro" id="IPR007304">
    <property type="entry name" value="TAP46-like"/>
</dbReference>
<evidence type="ECO:0000313" key="3">
    <source>
        <dbReference type="Proteomes" id="UP000750334"/>
    </source>
</evidence>
<protein>
    <recommendedName>
        <fullName evidence="4">Type 2A phosphatase-associated protein 42</fullName>
    </recommendedName>
</protein>
<dbReference type="GO" id="GO:0009966">
    <property type="term" value="P:regulation of signal transduction"/>
    <property type="evidence" value="ECO:0007669"/>
    <property type="project" value="InterPro"/>
</dbReference>
<dbReference type="Proteomes" id="UP000750334">
    <property type="component" value="Unassembled WGS sequence"/>
</dbReference>